<accession>A0AA37T4L4</accession>
<feature type="domain" description="Haemolysin-type calcium binding-related" evidence="5">
    <location>
        <begin position="2290"/>
        <end position="2331"/>
    </location>
</feature>
<name>A0AA37T4L4_9GAMM</name>
<gene>
    <name evidence="6" type="ORF">GCM10007877_06460</name>
</gene>
<comment type="caution">
    <text evidence="6">The sequence shown here is derived from an EMBL/GenBank/DDBJ whole genome shotgun (WGS) entry which is preliminary data.</text>
</comment>
<feature type="domain" description="Haemolysin-type calcium binding-related" evidence="5">
    <location>
        <begin position="1907"/>
        <end position="1939"/>
    </location>
</feature>
<feature type="compositionally biased region" description="Polar residues" evidence="4">
    <location>
        <begin position="2599"/>
        <end position="2615"/>
    </location>
</feature>
<dbReference type="GO" id="GO:0005509">
    <property type="term" value="F:calcium ion binding"/>
    <property type="evidence" value="ECO:0007669"/>
    <property type="project" value="InterPro"/>
</dbReference>
<protein>
    <recommendedName>
        <fullName evidence="5">Haemolysin-type calcium binding-related domain-containing protein</fullName>
    </recommendedName>
</protein>
<dbReference type="InterPro" id="IPR032871">
    <property type="entry name" value="AHH_dom_containing"/>
</dbReference>
<dbReference type="PROSITE" id="PS00330">
    <property type="entry name" value="HEMOLYSIN_CALCIUM"/>
    <property type="match status" value="18"/>
</dbReference>
<dbReference type="InterPro" id="IPR050557">
    <property type="entry name" value="RTX_toxin/Mannuronan_C5-epim"/>
</dbReference>
<dbReference type="Gene3D" id="2.160.20.160">
    <property type="match status" value="1"/>
</dbReference>
<feature type="compositionally biased region" description="Polar residues" evidence="4">
    <location>
        <begin position="1253"/>
        <end position="1264"/>
    </location>
</feature>
<dbReference type="InterPro" id="IPR010566">
    <property type="entry name" value="Haemolys_ca-bd"/>
</dbReference>
<dbReference type="Pfam" id="PF14412">
    <property type="entry name" value="AHH"/>
    <property type="match status" value="1"/>
</dbReference>
<feature type="compositionally biased region" description="Low complexity" evidence="4">
    <location>
        <begin position="2575"/>
        <end position="2585"/>
    </location>
</feature>
<evidence type="ECO:0000256" key="1">
    <source>
        <dbReference type="ARBA" id="ARBA00004613"/>
    </source>
</evidence>
<keyword evidence="3" id="KW-0106">Calcium</keyword>
<dbReference type="Proteomes" id="UP001156870">
    <property type="component" value="Unassembled WGS sequence"/>
</dbReference>
<dbReference type="PANTHER" id="PTHR38340:SF1">
    <property type="entry name" value="S-LAYER PROTEIN"/>
    <property type="match status" value="1"/>
</dbReference>
<dbReference type="GO" id="GO:0005576">
    <property type="term" value="C:extracellular region"/>
    <property type="evidence" value="ECO:0007669"/>
    <property type="project" value="UniProtKB-SubCell"/>
</dbReference>
<feature type="region of interest" description="Disordered" evidence="4">
    <location>
        <begin position="1472"/>
        <end position="1492"/>
    </location>
</feature>
<feature type="region of interest" description="Disordered" evidence="4">
    <location>
        <begin position="1"/>
        <end position="21"/>
    </location>
</feature>
<dbReference type="PANTHER" id="PTHR38340">
    <property type="entry name" value="S-LAYER PROTEIN"/>
    <property type="match status" value="1"/>
</dbReference>
<evidence type="ECO:0000256" key="3">
    <source>
        <dbReference type="ARBA" id="ARBA00022837"/>
    </source>
</evidence>
<dbReference type="Pfam" id="PF00353">
    <property type="entry name" value="HemolysinCabind"/>
    <property type="match status" value="27"/>
</dbReference>
<proteinExistence type="predicted"/>
<dbReference type="SUPFAM" id="SSF51120">
    <property type="entry name" value="beta-Roll"/>
    <property type="match status" value="13"/>
</dbReference>
<comment type="subcellular location">
    <subcellularLocation>
        <location evidence="1">Secreted</location>
    </subcellularLocation>
</comment>
<dbReference type="InterPro" id="IPR018511">
    <property type="entry name" value="Hemolysin-typ_Ca-bd_CS"/>
</dbReference>
<dbReference type="EMBL" id="BSPD01000020">
    <property type="protein sequence ID" value="GLS24932.1"/>
    <property type="molecule type" value="Genomic_DNA"/>
</dbReference>
<evidence type="ECO:0000256" key="4">
    <source>
        <dbReference type="SAM" id="MobiDB-lite"/>
    </source>
</evidence>
<organism evidence="6 7">
    <name type="scientific">Marinibactrum halimedae</name>
    <dbReference type="NCBI Taxonomy" id="1444977"/>
    <lineage>
        <taxon>Bacteria</taxon>
        <taxon>Pseudomonadati</taxon>
        <taxon>Pseudomonadota</taxon>
        <taxon>Gammaproteobacteria</taxon>
        <taxon>Cellvibrionales</taxon>
        <taxon>Cellvibrionaceae</taxon>
        <taxon>Marinibactrum</taxon>
    </lineage>
</organism>
<dbReference type="PRINTS" id="PR00313">
    <property type="entry name" value="CABNDNGRPT"/>
</dbReference>
<feature type="region of interest" description="Disordered" evidence="4">
    <location>
        <begin position="1784"/>
        <end position="1814"/>
    </location>
</feature>
<evidence type="ECO:0000256" key="2">
    <source>
        <dbReference type="ARBA" id="ARBA00022525"/>
    </source>
</evidence>
<dbReference type="RefSeq" id="WP_284284982.1">
    <property type="nucleotide sequence ID" value="NZ_BSPD01000020.1"/>
</dbReference>
<sequence>MSDYTGDPRKLRGSLNNAFKDDETIPGANQAAFRPDGKQVAAHHLIPTTLIQEDMDDFNEDIANFLKKMESLNGNLVYEQDAASNGVFLPRTVKVAQDAAAKGNYAAVHLSGHPAYIKFVEGRLLQIRDVFETKLESADPKDHAIVARDAFNMVSELQNELRDGLISNSADGIKFFLYDKDPMYRHRYNDPSLSDEERAAMSELYGDKHVDTDPDKPFRYPGENVTSRMNRLFYNDLAPEVDANIAASRHLATRIELDPETGKYRQIHNFGGFSRSTFNDLINNHSGKIGAVAVGITVFSLVAIVEEKYGDLTLAEVAEIVANSNLDITQEQFIGFVQSAAADSAIGLALSLLGGPLAWIGTAYEIYENYSALRASLEIAEVAFPGNETLGELNEWLTDMEDTLGELWETEEGLSDEEYQVVIGEDIEGSEGSETLEGGEGNDWLWANGGDDTLTGLDGDDWLLGGEGNDTFIFNTGDGHDTVVDAEGENTLVINGTAVEHLQAVMGESDVYQWVNADGEILDEETLFIANGDQLQILVGGANSGDSITVRDFHFDNNHFGLSFSEPEAPEMPEMPGNTDGMFVWNPEEITDITETGSEWLAFRLWARLYPGLLEGPFHGRAIYYDADHFAGRITFEGSEYNDILIGAEGRRSFLYGNAGDDYIRDDGYVEVEPNMLNVFAGGSGSDTIIGGEGTDYLFGGHDSLSIGDTPSTSSDWPTVNNFGQWYSNLMTANLYDVEGDENTIYGGGGNDFISGDHYTDYLFGGDGNDRILGQRGDDIISGESGNDLIFGDSRFRDFHNTVENLIYYYSSFVSTDSGQHTHDDILSGGEGNDHIFGELGNDTISGGEGNDTLMGDRSYRQNLSSLLTDGYDDTSQEAFQLAGELHGDDVLDGGAGNDYLYGNGGNDTLSGGEGNDWVIGDDHAIDLQYHGNDSLYGGAGDDVLIGGAGDDLIEGGEGNDSLYGDGHFYETEEGVRVEVGDNPADYGTGNDRLFGGAGEDQISGGAGDDYLSGDEGDDVLLGGGGSDVLRGGLGNDFVQDALDASSSDINRLFGEGGDDTLLSAQGADILDGGEGSDMLFSQDGNDTLLGGSGELDYLIAGNGDDVLIGGAGTDYMFGQAGSDTYRFERGHGYDSVVDNGQNRFEFSHINASNVRVYSASLALGADAATAPVTLSFGGGDAVTFSRAAFSGGTFVFANGTVTADDLWSFALEQYQALNANLYGYTSNGVSGNEVGGGSSVSVSQAQSLNGLFQSDSTGNESLGSVTSDGTTLDSTTSDSTASEPRYYLLWFSGQLLAIDQAVANDEASDVNPADPLTWLQNGAVAVTGPVTYFENADGELMAGVPDGSGGFLPPAGAVTEYTLLPDGAGLLTAAPNFNGDTPPTVTPDGVDSVTDGAEGDTSGVAAENDILSGTDADDTLDSAEGNDVILGQAGHDQLNGGTGDDILMGGVGNDTLMGNDDNDRLFGEVGDDNLQGDRGEDYLDGGAGDDTLEGGAGEDTLVGGEGNDTLDGGLGHDTYRISLNEGVDEIIDRSTYNSEINNTLLFDSSIEEGQVRVIRDGNTARFEVISLSEYDEEGEEIPGGEVVNQVIVQNYFSSGQEPVVTVRFEGSGTVWGQEAVRARSLIGAEADEHLVGFDSDDVLIGNAGNDTLEGGRGADEYRIALGDGDDVIIDNTLDANRVVLGEGIREDNTTVTRVGDDAILTISGLIDGEAIQQVVTLQNYFRSVSTAMALIQFTESDTEWDLDAMRAQSLVGTDGDDELEGYDSDDTIIGGAGNDRLTDYEGTNRLDGGAGDDTLRGSGQLLGGQGDDSLVGTGRLEGGEGDDYLTGQENGIGRNLLIGGLGDDVLQGNARTVEEFHFARGDGHDVIIDNGSTENILVFGEGIAESSLLVRRSGDDALLHFIDDSQDSITLRNFFVGSPTVGTVQFSDSTQWNAEHMRALALIGTEEDEVLEGYDSDDTLIGQGGNDVLTGGAGSDTYLFAAGDGDDRIITGETDVDTLEVIRFDDSVNEADVSLVREGEDLVIHYADDAVTVEDFFVSDGYSTHAIDAIEFASGVSWSQGDIKAMLLVGDESDNTLNGFRDDDEIIGNGGDDTLYGNRGDDTLYGGSGNDTLDGGLGNDTMDGGEGSDTFTDQFGYNTFFGGNGNDTITGMGQLFGEAGNDTLTGTGVLSGGEGNDVLTGQGLKDELRGGAGDDILYADDSEGPEYFDDEDVGVQILNGGTGNDTLYGSFQGDVYQFSRGDGQDTIIETQLDGRRHPSTPEEDILQFGEGISADDVAFTRQDLDLVITINGTDDQITIKDWFYPYNNNRVLMKIERFLFADGTELVSSEVDSLAVYVGTDADDQLQGYLDVSDTILGGDGNDQIYGDNTLPSSEGGDDLLMGQNGDDFISGYGGDDTLRGGQGNDQLFGGEGMDLLEGGIGDDYLAGGLGNDHLVGGAGNDTFDYGEQGGLDTIDVSGGGNDVLIMNEISFDRLGFYQDGDDLVVRVDRDSEQEVRVLNHFLGGDQSLSSVAVYNGDSVPHNQIPMYVIEPQVRPYSEADDDTGGGDTGGGDTGNPGDGDSGNGDPGDTDPGTGNPDTGAPGGISVDPDDYDTQINASGPQTEGTNANDYINGWDQNENLFGHGGDDYLAGNDGNDYLSGGNGFHVGSGNDVLFGGAGNDVLVGEDGNDWLEGGVGNDHYYYYANNGQDVISETDGTQDVLFFNDVSIDRLNWYRQGDNLIVRVDDDTQQQVTVMNHFLGGSYAIEAVAPYVEGEVSILIPANQFESFVVELPEETLESSDSIAMNNRMDVLISAMASFDNGSESEVGGVNHQDVHIPSVTRQLNTPFDRSVMM</sequence>
<reference evidence="6 7" key="1">
    <citation type="journal article" date="2014" name="Int. J. Syst. Evol. Microbiol.">
        <title>Complete genome sequence of Corynebacterium casei LMG S-19264T (=DSM 44701T), isolated from a smear-ripened cheese.</title>
        <authorList>
            <consortium name="US DOE Joint Genome Institute (JGI-PGF)"/>
            <person name="Walter F."/>
            <person name="Albersmeier A."/>
            <person name="Kalinowski J."/>
            <person name="Ruckert C."/>
        </authorList>
    </citation>
    <scope>NUCLEOTIDE SEQUENCE [LARGE SCALE GENOMIC DNA]</scope>
    <source>
        <strain evidence="6 7">NBRC 110095</strain>
    </source>
</reference>
<dbReference type="Pfam" id="PF06594">
    <property type="entry name" value="HCBP_related"/>
    <property type="match status" value="3"/>
</dbReference>
<dbReference type="InterPro" id="IPR001343">
    <property type="entry name" value="Hemolysn_Ca-bd"/>
</dbReference>
<evidence type="ECO:0000313" key="6">
    <source>
        <dbReference type="EMBL" id="GLS24932.1"/>
    </source>
</evidence>
<feature type="compositionally biased region" description="Low complexity" evidence="4">
    <location>
        <begin position="1265"/>
        <end position="1281"/>
    </location>
</feature>
<dbReference type="Gene3D" id="2.150.10.10">
    <property type="entry name" value="Serralysin-like metalloprotease, C-terminal"/>
    <property type="match status" value="15"/>
</dbReference>
<evidence type="ECO:0000313" key="7">
    <source>
        <dbReference type="Proteomes" id="UP001156870"/>
    </source>
</evidence>
<feature type="region of interest" description="Disordered" evidence="4">
    <location>
        <begin position="1381"/>
        <end position="1407"/>
    </location>
</feature>
<feature type="region of interest" description="Disordered" evidence="4">
    <location>
        <begin position="1253"/>
        <end position="1281"/>
    </location>
</feature>
<feature type="compositionally biased region" description="Basic and acidic residues" evidence="4">
    <location>
        <begin position="1"/>
        <end position="10"/>
    </location>
</feature>
<dbReference type="InterPro" id="IPR011049">
    <property type="entry name" value="Serralysin-like_metalloprot_C"/>
</dbReference>
<keyword evidence="2" id="KW-0964">Secreted</keyword>
<feature type="domain" description="Haemolysin-type calcium binding-related" evidence="5">
    <location>
        <begin position="2029"/>
        <end position="2065"/>
    </location>
</feature>
<keyword evidence="7" id="KW-1185">Reference proteome</keyword>
<evidence type="ECO:0000259" key="5">
    <source>
        <dbReference type="Pfam" id="PF06594"/>
    </source>
</evidence>
<feature type="compositionally biased region" description="Gly residues" evidence="4">
    <location>
        <begin position="2551"/>
        <end position="2571"/>
    </location>
</feature>
<feature type="region of interest" description="Disordered" evidence="4">
    <location>
        <begin position="2542"/>
        <end position="2615"/>
    </location>
</feature>